<dbReference type="InterPro" id="IPR051047">
    <property type="entry name" value="AccD/PCCB"/>
</dbReference>
<dbReference type="SUPFAM" id="SSF52096">
    <property type="entry name" value="ClpP/crotonase"/>
    <property type="match status" value="2"/>
</dbReference>
<dbReference type="InterPro" id="IPR034733">
    <property type="entry name" value="AcCoA_carboxyl_beta"/>
</dbReference>
<accession>A0A2S6NNJ9</accession>
<dbReference type="Gene3D" id="3.90.226.10">
    <property type="entry name" value="2-enoyl-CoA Hydratase, Chain A, domain 1"/>
    <property type="match status" value="2"/>
</dbReference>
<organism evidence="2 3">
    <name type="scientific">Rhodopila globiformis</name>
    <name type="common">Rhodopseudomonas globiformis</name>
    <dbReference type="NCBI Taxonomy" id="1071"/>
    <lineage>
        <taxon>Bacteria</taxon>
        <taxon>Pseudomonadati</taxon>
        <taxon>Pseudomonadota</taxon>
        <taxon>Alphaproteobacteria</taxon>
        <taxon>Acetobacterales</taxon>
        <taxon>Acetobacteraceae</taxon>
        <taxon>Rhodopila</taxon>
    </lineage>
</organism>
<comment type="caution">
    <text evidence="2">The sequence shown here is derived from an EMBL/GenBank/DDBJ whole genome shotgun (WGS) entry which is preliminary data.</text>
</comment>
<sequence length="524" mass="56665">MHASAVGWEPELAELRERQRLARELGGTERVARQHAGGRLTVRERIDRLLDHGSFREIGSIAGKATYDAHGNIVAFTPANCVFGRGTIDNRPVVVAGDDFTLRGGSADASIKGKPKMSEEIATQFRMPLIRLIEGSGGGGSVKTIETTGRANLPGGLTETTSFDLVANQMSQVPVVGLGLGSVAGLGAARLVAAHYSVMVKEIAAVFVAGPPVVERLGEPRTKQELGGWQIQLQCGAVDHAVDTEDEAFEATRRFLSYLPGSIHDLPPRVRGWDNPNRRDEALISVIPKSKKQAYHMRRIIGALVDKDSFFEMGALFGRSIITGFARLDGWPVAVMAGDPLFDGGAWTADACSKIVRFVDMAQTFHLPVVHLVDCPGFQVGLKAESTAVIRWGVRALAAINQTTVPWCSIVVRNCYGVGGLGHQPVGHLCLRYAWPSASWGSLPLEGGIEAAYRAEIDAAEDPDAKLAEIEERLNRLRSPLRTAEAFWVDEVIDPRDTRRLLCDFANLAAPLRTPGPSAFGMRP</sequence>
<feature type="domain" description="CoA carboxyltransferase C-terminal" evidence="1">
    <location>
        <begin position="275"/>
        <end position="514"/>
    </location>
</feature>
<evidence type="ECO:0000313" key="3">
    <source>
        <dbReference type="Proteomes" id="UP000239724"/>
    </source>
</evidence>
<dbReference type="PANTHER" id="PTHR43842">
    <property type="entry name" value="PROPIONYL-COA CARBOXYLASE BETA CHAIN"/>
    <property type="match status" value="1"/>
</dbReference>
<dbReference type="GO" id="GO:0016740">
    <property type="term" value="F:transferase activity"/>
    <property type="evidence" value="ECO:0007669"/>
    <property type="project" value="UniProtKB-KW"/>
</dbReference>
<dbReference type="InterPro" id="IPR011763">
    <property type="entry name" value="COA_CT_C"/>
</dbReference>
<dbReference type="AlphaFoldDB" id="A0A2S6NNJ9"/>
<dbReference type="PROSITE" id="PS50989">
    <property type="entry name" value="COA_CT_CTER"/>
    <property type="match status" value="1"/>
</dbReference>
<dbReference type="OrthoDB" id="9803706at2"/>
<name>A0A2S6NNJ9_RHOGL</name>
<keyword evidence="3" id="KW-1185">Reference proteome</keyword>
<dbReference type="PANTHER" id="PTHR43842:SF2">
    <property type="entry name" value="PROPIONYL-COA CARBOXYLASE BETA CHAIN, MITOCHONDRIAL"/>
    <property type="match status" value="1"/>
</dbReference>
<dbReference type="GO" id="GO:0004658">
    <property type="term" value="F:propionyl-CoA carboxylase activity"/>
    <property type="evidence" value="ECO:0007669"/>
    <property type="project" value="TreeGrafter"/>
</dbReference>
<dbReference type="Pfam" id="PF01039">
    <property type="entry name" value="Carboxyl_trans"/>
    <property type="match status" value="1"/>
</dbReference>
<evidence type="ECO:0000313" key="2">
    <source>
        <dbReference type="EMBL" id="PPQ38846.1"/>
    </source>
</evidence>
<evidence type="ECO:0000259" key="1">
    <source>
        <dbReference type="PROSITE" id="PS50989"/>
    </source>
</evidence>
<dbReference type="Proteomes" id="UP000239724">
    <property type="component" value="Unassembled WGS sequence"/>
</dbReference>
<keyword evidence="2" id="KW-0808">Transferase</keyword>
<dbReference type="InterPro" id="IPR029045">
    <property type="entry name" value="ClpP/crotonase-like_dom_sf"/>
</dbReference>
<gene>
    <name evidence="2" type="ORF">CCS01_01800</name>
</gene>
<dbReference type="EMBL" id="NHRY01000037">
    <property type="protein sequence ID" value="PPQ38846.1"/>
    <property type="molecule type" value="Genomic_DNA"/>
</dbReference>
<proteinExistence type="predicted"/>
<reference evidence="2 3" key="1">
    <citation type="journal article" date="2018" name="Arch. Microbiol.">
        <title>New insights into the metabolic potential of the phototrophic purple bacterium Rhodopila globiformis DSM 161(T) from its draft genome sequence and evidence for a vanadium-dependent nitrogenase.</title>
        <authorList>
            <person name="Imhoff J.F."/>
            <person name="Rahn T."/>
            <person name="Kunzel S."/>
            <person name="Neulinger S.C."/>
        </authorList>
    </citation>
    <scope>NUCLEOTIDE SEQUENCE [LARGE SCALE GENOMIC DNA]</scope>
    <source>
        <strain evidence="2 3">DSM 161</strain>
    </source>
</reference>
<protein>
    <submittedName>
        <fullName evidence="2">Methylmalonyl-CoA carboxyltransferase</fullName>
    </submittedName>
</protein>